<dbReference type="PANTHER" id="PTHR11552">
    <property type="entry name" value="GLUCOSE-METHANOL-CHOLINE GMC OXIDOREDUCTASE"/>
    <property type="match status" value="1"/>
</dbReference>
<dbReference type="InterPro" id="IPR036188">
    <property type="entry name" value="FAD/NAD-bd_sf"/>
</dbReference>
<dbReference type="GO" id="GO:0016614">
    <property type="term" value="F:oxidoreductase activity, acting on CH-OH group of donors"/>
    <property type="evidence" value="ECO:0007669"/>
    <property type="project" value="InterPro"/>
</dbReference>
<dbReference type="PANTHER" id="PTHR11552:SF201">
    <property type="entry name" value="GLUCOSE-METHANOL-CHOLINE OXIDOREDUCTASE N-TERMINAL DOMAIN-CONTAINING PROTEIN"/>
    <property type="match status" value="1"/>
</dbReference>
<evidence type="ECO:0000313" key="10">
    <source>
        <dbReference type="Proteomes" id="UP001362999"/>
    </source>
</evidence>
<gene>
    <name evidence="9" type="ORF">R3P38DRAFT_2539288</name>
</gene>
<dbReference type="GO" id="GO:0050660">
    <property type="term" value="F:flavin adenine dinucleotide binding"/>
    <property type="evidence" value="ECO:0007669"/>
    <property type="project" value="InterPro"/>
</dbReference>
<evidence type="ECO:0000259" key="8">
    <source>
        <dbReference type="PROSITE" id="PS00624"/>
    </source>
</evidence>
<dbReference type="PROSITE" id="PS00624">
    <property type="entry name" value="GMC_OXRED_2"/>
    <property type="match status" value="1"/>
</dbReference>
<dbReference type="SUPFAM" id="SSF51905">
    <property type="entry name" value="FAD/NAD(P)-binding domain"/>
    <property type="match status" value="1"/>
</dbReference>
<evidence type="ECO:0000313" key="9">
    <source>
        <dbReference type="EMBL" id="KAK7018195.1"/>
    </source>
</evidence>
<dbReference type="Gene3D" id="3.30.560.10">
    <property type="entry name" value="Glucose Oxidase, domain 3"/>
    <property type="match status" value="1"/>
</dbReference>
<dbReference type="SUPFAM" id="SSF54373">
    <property type="entry name" value="FAD-linked reductases, C-terminal domain"/>
    <property type="match status" value="1"/>
</dbReference>
<keyword evidence="6" id="KW-0560">Oxidoreductase</keyword>
<evidence type="ECO:0000256" key="1">
    <source>
        <dbReference type="ARBA" id="ARBA00001974"/>
    </source>
</evidence>
<keyword evidence="4" id="KW-0732">Signal</keyword>
<comment type="caution">
    <text evidence="9">The sequence shown here is derived from an EMBL/GenBank/DDBJ whole genome shotgun (WGS) entry which is preliminary data.</text>
</comment>
<dbReference type="Gene3D" id="3.50.50.60">
    <property type="entry name" value="FAD/NAD(P)-binding domain"/>
    <property type="match status" value="1"/>
</dbReference>
<dbReference type="AlphaFoldDB" id="A0AAW0AX59"/>
<evidence type="ECO:0000256" key="5">
    <source>
        <dbReference type="ARBA" id="ARBA00022827"/>
    </source>
</evidence>
<dbReference type="Pfam" id="PF05199">
    <property type="entry name" value="GMC_oxred_C"/>
    <property type="match status" value="1"/>
</dbReference>
<dbReference type="EMBL" id="JAWWNJ010000046">
    <property type="protein sequence ID" value="KAK7018195.1"/>
    <property type="molecule type" value="Genomic_DNA"/>
</dbReference>
<organism evidence="9 10">
    <name type="scientific">Favolaschia claudopus</name>
    <dbReference type="NCBI Taxonomy" id="2862362"/>
    <lineage>
        <taxon>Eukaryota</taxon>
        <taxon>Fungi</taxon>
        <taxon>Dikarya</taxon>
        <taxon>Basidiomycota</taxon>
        <taxon>Agaricomycotina</taxon>
        <taxon>Agaricomycetes</taxon>
        <taxon>Agaricomycetidae</taxon>
        <taxon>Agaricales</taxon>
        <taxon>Marasmiineae</taxon>
        <taxon>Mycenaceae</taxon>
        <taxon>Favolaschia</taxon>
    </lineage>
</organism>
<feature type="domain" description="Glucose-methanol-choline oxidoreductase N-terminal" evidence="8">
    <location>
        <begin position="269"/>
        <end position="283"/>
    </location>
</feature>
<protein>
    <submittedName>
        <fullName evidence="9">L-sorbose 1-dehydrogenase</fullName>
    </submittedName>
</protein>
<dbReference type="Pfam" id="PF00732">
    <property type="entry name" value="GMC_oxred_N"/>
    <property type="match status" value="1"/>
</dbReference>
<evidence type="ECO:0000256" key="4">
    <source>
        <dbReference type="ARBA" id="ARBA00022729"/>
    </source>
</evidence>
<proteinExistence type="inferred from homology"/>
<keyword evidence="10" id="KW-1185">Reference proteome</keyword>
<reference evidence="9 10" key="1">
    <citation type="journal article" date="2024" name="J Genomics">
        <title>Draft genome sequencing and assembly of Favolaschia claudopus CIRM-BRFM 2984 isolated from oak limbs.</title>
        <authorList>
            <person name="Navarro D."/>
            <person name="Drula E."/>
            <person name="Chaduli D."/>
            <person name="Cazenave R."/>
            <person name="Ahrendt S."/>
            <person name="Wang J."/>
            <person name="Lipzen A."/>
            <person name="Daum C."/>
            <person name="Barry K."/>
            <person name="Grigoriev I.V."/>
            <person name="Favel A."/>
            <person name="Rosso M.N."/>
            <person name="Martin F."/>
        </authorList>
    </citation>
    <scope>NUCLEOTIDE SEQUENCE [LARGE SCALE GENOMIC DNA]</scope>
    <source>
        <strain evidence="9 10">CIRM-BRFM 2984</strain>
    </source>
</reference>
<name>A0AAW0AX59_9AGAR</name>
<evidence type="ECO:0000256" key="2">
    <source>
        <dbReference type="ARBA" id="ARBA00010790"/>
    </source>
</evidence>
<evidence type="ECO:0000256" key="6">
    <source>
        <dbReference type="ARBA" id="ARBA00023002"/>
    </source>
</evidence>
<dbReference type="InterPro" id="IPR012132">
    <property type="entry name" value="GMC_OxRdtase"/>
</dbReference>
<dbReference type="InterPro" id="IPR007867">
    <property type="entry name" value="GMC_OxRtase_C"/>
</dbReference>
<dbReference type="Proteomes" id="UP001362999">
    <property type="component" value="Unassembled WGS sequence"/>
</dbReference>
<comment type="cofactor">
    <cofactor evidence="1">
        <name>FAD</name>
        <dbReference type="ChEBI" id="CHEBI:57692"/>
    </cofactor>
</comment>
<keyword evidence="3" id="KW-0285">Flavoprotein</keyword>
<accession>A0AAW0AX59</accession>
<evidence type="ECO:0000256" key="3">
    <source>
        <dbReference type="ARBA" id="ARBA00022630"/>
    </source>
</evidence>
<keyword evidence="7" id="KW-0325">Glycoprotein</keyword>
<sequence length="571" mass="62886">MDSAFDFVVVGGGTAGLCLAARLAEDTSNTVCVLEIGKDHKGNDDIAVPGNYMANFGKEWDAGLLSIPQTHAANRPLYSPRGQGLGGSSLYIVQLDLRAPAMEYDALESMLGATGWNFREFTKYFRKSQILRGTGMPETHPLTPDPAAFGEGPVAATPPRFTPAINEFYFKACADLNIPFNPEGGSSKNSGVWPSLASIHPESAQRAYLEPNRHKENLKIFTEAQATRIVFREGVKPLTATAVEYKHLSSSDEVILTVHARKEVILCAGAYRTPHLLELSGIGDKKNIPGIPQLIDLPGINQDHLSTLFLCETDQSIPSCDMLMNPKTDPAESGMFSAVPLSYSYLTLDQFASPEKQAIIKEMAASADESTTSIASPRSLALLKKWMEDPQAYQVELVMVPHYVPFLPNAEFDPTKKYCFIAAILTHPFSRGSVHTDPSNPLENPILDIGMVESDIDREILVEGIKFIRKLITQPRMRDEAGVRPIAPSNDVKTEEEIKRYIALAGYTSYHPIGTAAMLPREDFGVVDPRLVVYDTTNLRIVRVFTVLRTWADQCGRPTRPFFLSILARTP</sequence>
<dbReference type="PIRSF" id="PIRSF000137">
    <property type="entry name" value="Alcohol_oxidase"/>
    <property type="match status" value="1"/>
</dbReference>
<keyword evidence="5" id="KW-0274">FAD</keyword>
<evidence type="ECO:0000256" key="7">
    <source>
        <dbReference type="ARBA" id="ARBA00023180"/>
    </source>
</evidence>
<comment type="similarity">
    <text evidence="2">Belongs to the GMC oxidoreductase family.</text>
</comment>
<dbReference type="InterPro" id="IPR000172">
    <property type="entry name" value="GMC_OxRdtase_N"/>
</dbReference>